<dbReference type="OrthoDB" id="10248581at2759"/>
<dbReference type="Gene3D" id="3.30.1360.10">
    <property type="entry name" value="RNA polymerase, RBP11-like subunit"/>
    <property type="match status" value="1"/>
</dbReference>
<dbReference type="InterPro" id="IPR022905">
    <property type="entry name" value="Rpo11-like"/>
</dbReference>
<reference evidence="6 8" key="2">
    <citation type="submission" date="2023-02" db="EMBL/GenBank/DDBJ databases">
        <title>Encephalitozoon hellem ATCC 50451 complete genome.</title>
        <authorList>
            <person name="Mascarenhas dos Santos A.C."/>
            <person name="Julian A.T."/>
            <person name="Pombert J.-F."/>
        </authorList>
    </citation>
    <scope>NUCLEOTIDE SEQUENCE [LARGE SCALE GENOMIC DNA]</scope>
    <source>
        <strain evidence="6 8">ATCC 50451</strain>
    </source>
</reference>
<accession>A0A9Q9F830</accession>
<dbReference type="GO" id="GO:0003899">
    <property type="term" value="F:DNA-directed RNA polymerase activity"/>
    <property type="evidence" value="ECO:0007669"/>
    <property type="project" value="InterPro"/>
</dbReference>
<dbReference type="GO" id="GO:0006366">
    <property type="term" value="P:transcription by RNA polymerase II"/>
    <property type="evidence" value="ECO:0007669"/>
    <property type="project" value="TreeGrafter"/>
</dbReference>
<dbReference type="EMBL" id="CP075151">
    <property type="protein sequence ID" value="UTX43119.1"/>
    <property type="molecule type" value="Genomic_DNA"/>
</dbReference>
<dbReference type="GO" id="GO:0046983">
    <property type="term" value="F:protein dimerization activity"/>
    <property type="evidence" value="ECO:0007669"/>
    <property type="project" value="InterPro"/>
</dbReference>
<dbReference type="AlphaFoldDB" id="A0A9Q9F830"/>
<feature type="domain" description="DNA-directed RNA polymerase RBP11-like dimerisation" evidence="4">
    <location>
        <begin position="19"/>
        <end position="88"/>
    </location>
</feature>
<evidence type="ECO:0000256" key="1">
    <source>
        <dbReference type="ARBA" id="ARBA00022478"/>
    </source>
</evidence>
<keyword evidence="2" id="KW-0804">Transcription</keyword>
<reference evidence="5" key="1">
    <citation type="submission" date="2021-05" db="EMBL/GenBank/DDBJ databases">
        <title>Encephalitozoon hellem ATCC 50604 Complete Genome.</title>
        <authorList>
            <person name="Mascarenhas dos Santos A.C."/>
            <person name="Julian A.T."/>
            <person name="Pombert J.-F."/>
        </authorList>
    </citation>
    <scope>NUCLEOTIDE SEQUENCE</scope>
    <source>
        <strain evidence="5">ATCC 50604</strain>
    </source>
</reference>
<dbReference type="PANTHER" id="PTHR13946:SF16">
    <property type="entry name" value="DNA-DIRECTED RNA POLYMERASE II SUBUNIT RPB11"/>
    <property type="match status" value="1"/>
</dbReference>
<evidence type="ECO:0000313" key="8">
    <source>
        <dbReference type="Proteomes" id="UP001217963"/>
    </source>
</evidence>
<dbReference type="SUPFAM" id="SSF55257">
    <property type="entry name" value="RBP11-like subunits of RNA polymerase"/>
    <property type="match status" value="1"/>
</dbReference>
<dbReference type="Proteomes" id="UP001059546">
    <property type="component" value="Chromosome V"/>
</dbReference>
<dbReference type="PANTHER" id="PTHR13946">
    <property type="entry name" value="DNA-DIRECTED RNA POLYMERASE I,II,III"/>
    <property type="match status" value="1"/>
</dbReference>
<evidence type="ECO:0000313" key="6">
    <source>
        <dbReference type="EMBL" id="WEL38576.1"/>
    </source>
</evidence>
<evidence type="ECO:0000256" key="3">
    <source>
        <dbReference type="ARBA" id="ARBA00025751"/>
    </source>
</evidence>
<evidence type="ECO:0000256" key="2">
    <source>
        <dbReference type="ARBA" id="ARBA00023163"/>
    </source>
</evidence>
<proteinExistence type="inferred from homology"/>
<dbReference type="GO" id="GO:0005665">
    <property type="term" value="C:RNA polymerase II, core complex"/>
    <property type="evidence" value="ECO:0007669"/>
    <property type="project" value="TreeGrafter"/>
</dbReference>
<dbReference type="EMBL" id="CP119066">
    <property type="protein sequence ID" value="WEL38576.1"/>
    <property type="molecule type" value="Genomic_DNA"/>
</dbReference>
<dbReference type="Proteomes" id="UP001217963">
    <property type="component" value="Chromosome V"/>
</dbReference>
<keyword evidence="8" id="KW-1185">Reference proteome</keyword>
<dbReference type="InterPro" id="IPR036603">
    <property type="entry name" value="RBP11-like"/>
</dbReference>
<name>A0A9Q9F830_ENCHE</name>
<dbReference type="InterPro" id="IPR009025">
    <property type="entry name" value="RBP11-like_dimer"/>
</dbReference>
<dbReference type="Pfam" id="PF13656">
    <property type="entry name" value="RNA_pol_L_2"/>
    <property type="match status" value="1"/>
</dbReference>
<evidence type="ECO:0000313" key="5">
    <source>
        <dbReference type="EMBL" id="UTX43119.1"/>
    </source>
</evidence>
<sequence>MTATRKITMSYVGNTRNTVEMKIEGETHTLGNLLCEEMLEDKRCLFSAYRVEHPTDNHVFLRITADKDCQVKDLFLETLKRIEEDTISLMGQLKGF</sequence>
<gene>
    <name evidence="5" type="ORF">GPU96_05g08580</name>
    <name evidence="6" type="ORF">PFJ87_05g00440</name>
</gene>
<evidence type="ECO:0000259" key="4">
    <source>
        <dbReference type="Pfam" id="PF13656"/>
    </source>
</evidence>
<evidence type="ECO:0000313" key="7">
    <source>
        <dbReference type="Proteomes" id="UP001059546"/>
    </source>
</evidence>
<protein>
    <submittedName>
        <fullName evidence="5">DNA-directed RNA polymerase II subunit RPB11</fullName>
    </submittedName>
</protein>
<keyword evidence="1 5" id="KW-0240">DNA-directed RNA polymerase</keyword>
<dbReference type="HAMAP" id="MF_00261">
    <property type="entry name" value="RNApol_arch_Rpo11"/>
    <property type="match status" value="1"/>
</dbReference>
<comment type="similarity">
    <text evidence="3">Belongs to the archaeal Rpo11/eukaryotic RPB11/RPC19 RNA polymerase subunit family.</text>
</comment>
<organism evidence="5 7">
    <name type="scientific">Encephalitozoon hellem</name>
    <name type="common">Microsporidian parasite</name>
    <dbReference type="NCBI Taxonomy" id="27973"/>
    <lineage>
        <taxon>Eukaryota</taxon>
        <taxon>Fungi</taxon>
        <taxon>Fungi incertae sedis</taxon>
        <taxon>Microsporidia</taxon>
        <taxon>Unikaryonidae</taxon>
        <taxon>Encephalitozoon</taxon>
    </lineage>
</organism>